<dbReference type="Gene3D" id="1.10.287.110">
    <property type="entry name" value="DnaJ domain"/>
    <property type="match status" value="1"/>
</dbReference>
<dbReference type="SMART" id="SM00028">
    <property type="entry name" value="TPR"/>
    <property type="match status" value="3"/>
</dbReference>
<dbReference type="GO" id="GO:0006260">
    <property type="term" value="P:DNA replication"/>
    <property type="evidence" value="ECO:0007669"/>
    <property type="project" value="UniProtKB-KW"/>
</dbReference>
<organism evidence="6 7">
    <name type="scientific">Mesobacillus zeae</name>
    <dbReference type="NCBI Taxonomy" id="1917180"/>
    <lineage>
        <taxon>Bacteria</taxon>
        <taxon>Bacillati</taxon>
        <taxon>Bacillota</taxon>
        <taxon>Bacilli</taxon>
        <taxon>Bacillales</taxon>
        <taxon>Bacillaceae</taxon>
        <taxon>Mesobacillus</taxon>
    </lineage>
</organism>
<dbReference type="Pfam" id="PF00226">
    <property type="entry name" value="DnaJ"/>
    <property type="match status" value="1"/>
</dbReference>
<dbReference type="Proteomes" id="UP000265816">
    <property type="component" value="Unassembled WGS sequence"/>
</dbReference>
<feature type="transmembrane region" description="Helical" evidence="4">
    <location>
        <begin position="428"/>
        <end position="447"/>
    </location>
</feature>
<evidence type="ECO:0000313" key="6">
    <source>
        <dbReference type="EMBL" id="RID82492.1"/>
    </source>
</evidence>
<evidence type="ECO:0000256" key="2">
    <source>
        <dbReference type="ARBA" id="ARBA00023016"/>
    </source>
</evidence>
<keyword evidence="2" id="KW-0346">Stress response</keyword>
<proteinExistence type="predicted"/>
<keyword evidence="4" id="KW-1133">Transmembrane helix</keyword>
<feature type="repeat" description="TPR" evidence="3">
    <location>
        <begin position="270"/>
        <end position="303"/>
    </location>
</feature>
<comment type="caution">
    <text evidence="6">The sequence shown here is derived from an EMBL/GenBank/DDBJ whole genome shotgun (WGS) entry which is preliminary data.</text>
</comment>
<dbReference type="EMBL" id="QWVT01000037">
    <property type="protein sequence ID" value="RID82492.1"/>
    <property type="molecule type" value="Genomic_DNA"/>
</dbReference>
<dbReference type="InterPro" id="IPR036869">
    <property type="entry name" value="J_dom_sf"/>
</dbReference>
<keyword evidence="4" id="KW-0472">Membrane</keyword>
<feature type="transmembrane region" description="Helical" evidence="4">
    <location>
        <begin position="467"/>
        <end position="483"/>
    </location>
</feature>
<protein>
    <submittedName>
        <fullName evidence="6">J domain-containing protein</fullName>
    </submittedName>
</protein>
<keyword evidence="7" id="KW-1185">Reference proteome</keyword>
<evidence type="ECO:0000259" key="5">
    <source>
        <dbReference type="PROSITE" id="PS50076"/>
    </source>
</evidence>
<evidence type="ECO:0000313" key="7">
    <source>
        <dbReference type="Proteomes" id="UP000265816"/>
    </source>
</evidence>
<keyword evidence="3" id="KW-0802">TPR repeat</keyword>
<evidence type="ECO:0000256" key="4">
    <source>
        <dbReference type="SAM" id="Phobius"/>
    </source>
</evidence>
<dbReference type="PROSITE" id="PS50005">
    <property type="entry name" value="TPR"/>
    <property type="match status" value="1"/>
</dbReference>
<dbReference type="InterPro" id="IPR011990">
    <property type="entry name" value="TPR-like_helical_dom_sf"/>
</dbReference>
<dbReference type="Gene3D" id="1.25.40.10">
    <property type="entry name" value="Tetratricopeptide repeat domain"/>
    <property type="match status" value="1"/>
</dbReference>
<accession>A0A398AXX4</accession>
<dbReference type="Pfam" id="PF12895">
    <property type="entry name" value="ANAPC3"/>
    <property type="match status" value="1"/>
</dbReference>
<sequence length="494" mass="56737">MERYMVNAWKILGIAPTDDLSAIKKAYSQKLKLHHPEDDPEGYQRLREAYDYLSKEIKKQAAKQEIAAAEAVIDTPPSFYDEVEEDADEEDELPEMSSFINLSYKQGSASEPEDVLEQFLDKAEALYNDFQARIDEKNWLELLDDDILWNINQKQSASTALLHFIQQHHAMLPKNIWLLLENHFQWQEFLEKEHPQVGLEGDSSFLDYYKRRTGTSTPYLSFGYAAAAQGIDYDEFLSAREEAFDALLMDDWELAESQLQYAAQIFSADPDLLRMIGHVLIKSNRREEAIAVLRNAIDLQPEDIETTMFLARVLYEEQEDEEASAICSYTLKQSPDHHDAASLLGKILFRQGKLEEAREQFLLLRKLVPFDAEAVMYLADIHNKMLASTVQDGREYSLSIKELQKELYKTSFMGKASAYFWGSIRIKVFISLILLIRCTSFFADLFFEVVGSAVPAETLLASENVGPAILACFFLVYSIRTLFRTWNNIRISTP</sequence>
<keyword evidence="4" id="KW-0812">Transmembrane</keyword>
<dbReference type="SMART" id="SM00271">
    <property type="entry name" value="DnaJ"/>
    <property type="match status" value="1"/>
</dbReference>
<feature type="domain" description="J" evidence="5">
    <location>
        <begin position="7"/>
        <end position="84"/>
    </location>
</feature>
<dbReference type="PROSITE" id="PS50076">
    <property type="entry name" value="DNAJ_2"/>
    <property type="match status" value="1"/>
</dbReference>
<keyword evidence="1" id="KW-0235">DNA replication</keyword>
<dbReference type="SUPFAM" id="SSF48452">
    <property type="entry name" value="TPR-like"/>
    <property type="match status" value="1"/>
</dbReference>
<dbReference type="InterPro" id="IPR001623">
    <property type="entry name" value="DnaJ_domain"/>
</dbReference>
<evidence type="ECO:0000256" key="3">
    <source>
        <dbReference type="PROSITE-ProRule" id="PRU00339"/>
    </source>
</evidence>
<dbReference type="OrthoDB" id="9816462at2"/>
<dbReference type="InterPro" id="IPR019734">
    <property type="entry name" value="TPR_rpt"/>
</dbReference>
<evidence type="ECO:0000256" key="1">
    <source>
        <dbReference type="ARBA" id="ARBA00022705"/>
    </source>
</evidence>
<dbReference type="SUPFAM" id="SSF46565">
    <property type="entry name" value="Chaperone J-domain"/>
    <property type="match status" value="1"/>
</dbReference>
<dbReference type="CDD" id="cd06257">
    <property type="entry name" value="DnaJ"/>
    <property type="match status" value="1"/>
</dbReference>
<dbReference type="AlphaFoldDB" id="A0A398AXX4"/>
<reference evidence="6 7" key="1">
    <citation type="submission" date="2018-08" db="EMBL/GenBank/DDBJ databases">
        <title>Bacillus jemisoniae sp. nov., Bacillus chryseoplanitiae sp. nov., Bacillus resnikiae sp. nov., and Bacillus frankliniae sp. nov., isolated from Viking spacecraft and associated surfaces.</title>
        <authorList>
            <person name="Seuylemezian A."/>
            <person name="Vaishampayan P."/>
        </authorList>
    </citation>
    <scope>NUCLEOTIDE SEQUENCE [LARGE SCALE GENOMIC DNA]</scope>
    <source>
        <strain evidence="6 7">JJ-247</strain>
    </source>
</reference>
<name>A0A398AXX4_9BACI</name>
<gene>
    <name evidence="6" type="ORF">D1970_18995</name>
</gene>